<dbReference type="SUPFAM" id="SSF55785">
    <property type="entry name" value="PYP-like sensor domain (PAS domain)"/>
    <property type="match status" value="1"/>
</dbReference>
<dbReference type="SUPFAM" id="SSF52172">
    <property type="entry name" value="CheY-like"/>
    <property type="match status" value="1"/>
</dbReference>
<sequence>MNGNIIYEILLISSCDGAFSFQRHLNSSIFSANLNMVNSPQEGIDFINKNRTHIIFLAFETNLKDSLEELQKIYSFTRSIPIVVIGNELNTNFRIECLQKGASDYLITAHLDSFSIYNALRQNLDRPNYFNDLAEVKSRYRQLFHMSPQPIFVYDLKTLRITDANKAARIKYGYSYKEFLSITLSDIKSEKKVPIFLKTAYEQNKDFNKSYRGIFKHRTKGGDVLDVAIHSNLIKFSDEPARIVIAIDITKQLNIIKAVKDQNKQLQEIAWTQSHMVRAPLVRIMSLVYMLNENFDEDSDFYLREITSSAEDLDRIIHEITEKTTQEFEI</sequence>
<dbReference type="Gene3D" id="3.30.450.20">
    <property type="entry name" value="PAS domain"/>
    <property type="match status" value="1"/>
</dbReference>
<dbReference type="InterPro" id="IPR035965">
    <property type="entry name" value="PAS-like_dom_sf"/>
</dbReference>
<dbReference type="CDD" id="cd00130">
    <property type="entry name" value="PAS"/>
    <property type="match status" value="1"/>
</dbReference>
<dbReference type="EMBL" id="JBHSAS010000033">
    <property type="protein sequence ID" value="MFC4029593.1"/>
    <property type="molecule type" value="Genomic_DNA"/>
</dbReference>
<evidence type="ECO:0000259" key="1">
    <source>
        <dbReference type="PROSITE" id="PS50112"/>
    </source>
</evidence>
<feature type="domain" description="PAS" evidence="1">
    <location>
        <begin position="136"/>
        <end position="181"/>
    </location>
</feature>
<dbReference type="Pfam" id="PF13188">
    <property type="entry name" value="PAS_8"/>
    <property type="match status" value="1"/>
</dbReference>
<protein>
    <submittedName>
        <fullName evidence="2">PAS domain S-box protein</fullName>
    </submittedName>
</protein>
<organism evidence="2 3">
    <name type="scientific">Zunongwangia endophytica</name>
    <dbReference type="NCBI Taxonomy" id="1808945"/>
    <lineage>
        <taxon>Bacteria</taxon>
        <taxon>Pseudomonadati</taxon>
        <taxon>Bacteroidota</taxon>
        <taxon>Flavobacteriia</taxon>
        <taxon>Flavobacteriales</taxon>
        <taxon>Flavobacteriaceae</taxon>
        <taxon>Zunongwangia</taxon>
    </lineage>
</organism>
<dbReference type="SUPFAM" id="SSF47384">
    <property type="entry name" value="Homodimeric domain of signal transducing histidine kinase"/>
    <property type="match status" value="1"/>
</dbReference>
<name>A0ABV8HEX6_9FLAO</name>
<dbReference type="InterPro" id="IPR011006">
    <property type="entry name" value="CheY-like_superfamily"/>
</dbReference>
<comment type="caution">
    <text evidence="2">The sequence shown here is derived from an EMBL/GenBank/DDBJ whole genome shotgun (WGS) entry which is preliminary data.</text>
</comment>
<dbReference type="RefSeq" id="WP_290230761.1">
    <property type="nucleotide sequence ID" value="NZ_JAUFPZ010000002.1"/>
</dbReference>
<evidence type="ECO:0000313" key="2">
    <source>
        <dbReference type="EMBL" id="MFC4029593.1"/>
    </source>
</evidence>
<keyword evidence="3" id="KW-1185">Reference proteome</keyword>
<reference evidence="3" key="1">
    <citation type="journal article" date="2019" name="Int. J. Syst. Evol. Microbiol.">
        <title>The Global Catalogue of Microorganisms (GCM) 10K type strain sequencing project: providing services to taxonomists for standard genome sequencing and annotation.</title>
        <authorList>
            <consortium name="The Broad Institute Genomics Platform"/>
            <consortium name="The Broad Institute Genome Sequencing Center for Infectious Disease"/>
            <person name="Wu L."/>
            <person name="Ma J."/>
        </authorList>
    </citation>
    <scope>NUCLEOTIDE SEQUENCE [LARGE SCALE GENOMIC DNA]</scope>
    <source>
        <strain evidence="3">CECT 9128</strain>
    </source>
</reference>
<dbReference type="InterPro" id="IPR036097">
    <property type="entry name" value="HisK_dim/P_sf"/>
</dbReference>
<dbReference type="NCBIfam" id="TIGR00229">
    <property type="entry name" value="sensory_box"/>
    <property type="match status" value="1"/>
</dbReference>
<dbReference type="Gene3D" id="3.40.50.2300">
    <property type="match status" value="1"/>
</dbReference>
<dbReference type="InterPro" id="IPR000014">
    <property type="entry name" value="PAS"/>
</dbReference>
<accession>A0ABV8HEX6</accession>
<gene>
    <name evidence="2" type="ORF">ACFOS1_19400</name>
</gene>
<evidence type="ECO:0000313" key="3">
    <source>
        <dbReference type="Proteomes" id="UP001595793"/>
    </source>
</evidence>
<dbReference type="PROSITE" id="PS50112">
    <property type="entry name" value="PAS"/>
    <property type="match status" value="1"/>
</dbReference>
<dbReference type="Proteomes" id="UP001595793">
    <property type="component" value="Unassembled WGS sequence"/>
</dbReference>
<proteinExistence type="predicted"/>